<dbReference type="SMART" id="SM00389">
    <property type="entry name" value="HOX"/>
    <property type="match status" value="1"/>
</dbReference>
<evidence type="ECO:0000256" key="1">
    <source>
        <dbReference type="ARBA" id="ARBA00023125"/>
    </source>
</evidence>
<dbReference type="CDD" id="cd00086">
    <property type="entry name" value="homeodomain"/>
    <property type="match status" value="1"/>
</dbReference>
<feature type="domain" description="C2H2-type" evidence="8">
    <location>
        <begin position="357"/>
        <end position="385"/>
    </location>
</feature>
<dbReference type="InterPro" id="IPR001356">
    <property type="entry name" value="HD"/>
</dbReference>
<feature type="compositionally biased region" description="Low complexity" evidence="6">
    <location>
        <begin position="298"/>
        <end position="324"/>
    </location>
</feature>
<keyword evidence="2 5" id="KW-0371">Homeobox</keyword>
<proteinExistence type="predicted"/>
<dbReference type="AlphaFoldDB" id="A0A8H4L179"/>
<evidence type="ECO:0000313" key="10">
    <source>
        <dbReference type="Proteomes" id="UP000554235"/>
    </source>
</evidence>
<evidence type="ECO:0000259" key="7">
    <source>
        <dbReference type="PROSITE" id="PS50071"/>
    </source>
</evidence>
<keyword evidence="3 5" id="KW-0539">Nucleus</keyword>
<evidence type="ECO:0000256" key="6">
    <source>
        <dbReference type="SAM" id="MobiDB-lite"/>
    </source>
</evidence>
<feature type="region of interest" description="Disordered" evidence="6">
    <location>
        <begin position="224"/>
        <end position="350"/>
    </location>
</feature>
<dbReference type="SMART" id="SM00355">
    <property type="entry name" value="ZnF_C2H2"/>
    <property type="match status" value="3"/>
</dbReference>
<feature type="domain" description="Homeobox" evidence="7">
    <location>
        <begin position="153"/>
        <end position="208"/>
    </location>
</feature>
<keyword evidence="1 5" id="KW-0238">DNA-binding</keyword>
<sequence length="789" mass="88896">MEGAAQKQKATIAPSGLDSLSLDGSQLELPSASLMLPGETFFDCNLDSLFANPDCNDLGMFTSESLEEDGPRSDHLGLGDSYSDLDASDSFLNFLEASDASSGKTGRYADERGGSGNILSEPRRQALSHLVNSVVTDTTDPSCSVPAVKIGNRFSRKSVRILKEWLALHSHHSYPNDQDKRMLGQRTGLNQIQISNWLANARRRGKMAAEKSKSFPGMQDDTARAIDIPRRPGTPACRSQQQLVTNPLQRWVDSPPENEPASARDIARAIISQKEERTDHESNFMTHEDTSSVSIGYATSTSGTGTASVAHTSSAHSHGSNRSSTFLREQRKQRRKPRHGQNTPQHGPVLIQAPKPFQCTFCPETFKTKYDWQRHEKSLHLSPDRWICTPGVGWMLNPATNQICCVFCGQPDPDDAHLESRHNYSACHEEVVETKTFYRKDHLNQHLKLVHHVQFLDWSMNSWKVSTPDLRSRCGFCGITIHNWSNRVDHLGQHFKTGSTMADWKGGWGFDASVLDRLEGAIPPSYELITWELNYFITNYMDDSGKLPSDYEIQLEACRIILASEVSSAGGMGVSAESSWLRDLLMANEKIAMQARFAPLRLHTENRLCMLKIKGKDNLFEQCALEQQLTDFVHSKGSVLDSYGWQAFGIATIYLKADRLDFKWKMSILYTNLAISQLSPTRSGVTSREAQNDIDALQKTQHLPHDQKRNLFLNEINWHHRLTQELSRFVKSAMSMNNPNRHVPTDEELQHQARWMVFDNDDPWNQTAADNEEWLADFKRHVGILDSTP</sequence>
<dbReference type="GO" id="GO:0008270">
    <property type="term" value="F:zinc ion binding"/>
    <property type="evidence" value="ECO:0007669"/>
    <property type="project" value="UniProtKB-KW"/>
</dbReference>
<feature type="compositionally biased region" description="Low complexity" evidence="6">
    <location>
        <begin position="261"/>
        <end position="272"/>
    </location>
</feature>
<dbReference type="PANTHER" id="PTHR11850">
    <property type="entry name" value="HOMEOBOX PROTEIN TRANSCRIPTION FACTORS"/>
    <property type="match status" value="1"/>
</dbReference>
<comment type="caution">
    <text evidence="9">The sequence shown here is derived from an EMBL/GenBank/DDBJ whole genome shotgun (WGS) entry which is preliminary data.</text>
</comment>
<evidence type="ECO:0000313" key="9">
    <source>
        <dbReference type="EMBL" id="KAF4459354.1"/>
    </source>
</evidence>
<feature type="DNA-binding region" description="Homeobox" evidence="5">
    <location>
        <begin position="155"/>
        <end position="209"/>
    </location>
</feature>
<dbReference type="GO" id="GO:0005634">
    <property type="term" value="C:nucleus"/>
    <property type="evidence" value="ECO:0007669"/>
    <property type="project" value="UniProtKB-SubCell"/>
</dbReference>
<evidence type="ECO:0000256" key="3">
    <source>
        <dbReference type="ARBA" id="ARBA00023242"/>
    </source>
</evidence>
<organism evidence="9 10">
    <name type="scientific">Fusarium albosuccineum</name>
    <dbReference type="NCBI Taxonomy" id="1237068"/>
    <lineage>
        <taxon>Eukaryota</taxon>
        <taxon>Fungi</taxon>
        <taxon>Dikarya</taxon>
        <taxon>Ascomycota</taxon>
        <taxon>Pezizomycotina</taxon>
        <taxon>Sordariomycetes</taxon>
        <taxon>Hypocreomycetidae</taxon>
        <taxon>Hypocreales</taxon>
        <taxon>Nectriaceae</taxon>
        <taxon>Fusarium</taxon>
        <taxon>Fusarium decemcellulare species complex</taxon>
    </lineage>
</organism>
<dbReference type="GO" id="GO:0003677">
    <property type="term" value="F:DNA binding"/>
    <property type="evidence" value="ECO:0007669"/>
    <property type="project" value="UniProtKB-UniRule"/>
</dbReference>
<keyword evidence="4" id="KW-0863">Zinc-finger</keyword>
<dbReference type="InterPro" id="IPR050224">
    <property type="entry name" value="TALE_homeobox"/>
</dbReference>
<dbReference type="PROSITE" id="PS50157">
    <property type="entry name" value="ZINC_FINGER_C2H2_2"/>
    <property type="match status" value="1"/>
</dbReference>
<dbReference type="PROSITE" id="PS00028">
    <property type="entry name" value="ZINC_FINGER_C2H2_1"/>
    <property type="match status" value="1"/>
</dbReference>
<dbReference type="OrthoDB" id="10056939at2759"/>
<feature type="compositionally biased region" description="Polar residues" evidence="6">
    <location>
        <begin position="237"/>
        <end position="248"/>
    </location>
</feature>
<accession>A0A8H4L179</accession>
<dbReference type="PROSITE" id="PS50071">
    <property type="entry name" value="HOMEOBOX_2"/>
    <property type="match status" value="1"/>
</dbReference>
<keyword evidence="4" id="KW-0862">Zinc</keyword>
<dbReference type="EMBL" id="JAADYS010002193">
    <property type="protein sequence ID" value="KAF4459354.1"/>
    <property type="molecule type" value="Genomic_DNA"/>
</dbReference>
<dbReference type="InterPro" id="IPR013087">
    <property type="entry name" value="Znf_C2H2_type"/>
</dbReference>
<protein>
    <submittedName>
        <fullName evidence="9">C2h2 type zinc finger containing</fullName>
    </submittedName>
</protein>
<evidence type="ECO:0000256" key="2">
    <source>
        <dbReference type="ARBA" id="ARBA00023155"/>
    </source>
</evidence>
<reference evidence="9 10" key="1">
    <citation type="submission" date="2020-01" db="EMBL/GenBank/DDBJ databases">
        <title>Identification and distribution of gene clusters putatively required for synthesis of sphingolipid metabolism inhibitors in phylogenetically diverse species of the filamentous fungus Fusarium.</title>
        <authorList>
            <person name="Kim H.-S."/>
            <person name="Busman M."/>
            <person name="Brown D.W."/>
            <person name="Divon H."/>
            <person name="Uhlig S."/>
            <person name="Proctor R.H."/>
        </authorList>
    </citation>
    <scope>NUCLEOTIDE SEQUENCE [LARGE SCALE GENOMIC DNA]</scope>
    <source>
        <strain evidence="9 10">NRRL 20459</strain>
    </source>
</reference>
<dbReference type="Proteomes" id="UP000554235">
    <property type="component" value="Unassembled WGS sequence"/>
</dbReference>
<evidence type="ECO:0000256" key="5">
    <source>
        <dbReference type="PROSITE-ProRule" id="PRU00108"/>
    </source>
</evidence>
<evidence type="ECO:0000259" key="8">
    <source>
        <dbReference type="PROSITE" id="PS50157"/>
    </source>
</evidence>
<dbReference type="GO" id="GO:0006355">
    <property type="term" value="P:regulation of DNA-templated transcription"/>
    <property type="evidence" value="ECO:0007669"/>
    <property type="project" value="InterPro"/>
</dbReference>
<feature type="compositionally biased region" description="Basic and acidic residues" evidence="6">
    <location>
        <begin position="273"/>
        <end position="290"/>
    </location>
</feature>
<name>A0A8H4L179_9HYPO</name>
<dbReference type="InterPro" id="IPR008422">
    <property type="entry name" value="KN_HD"/>
</dbReference>
<evidence type="ECO:0000256" key="4">
    <source>
        <dbReference type="PROSITE-ProRule" id="PRU00042"/>
    </source>
</evidence>
<keyword evidence="10" id="KW-1185">Reference proteome</keyword>
<comment type="subcellular location">
    <subcellularLocation>
        <location evidence="5">Nucleus</location>
    </subcellularLocation>
</comment>
<gene>
    <name evidence="9" type="ORF">FALBO_13888</name>
</gene>
<keyword evidence="4" id="KW-0479">Metal-binding</keyword>
<dbReference type="Pfam" id="PF05920">
    <property type="entry name" value="Homeobox_KN"/>
    <property type="match status" value="1"/>
</dbReference>
<dbReference type="Gene3D" id="1.10.10.60">
    <property type="entry name" value="Homeodomain-like"/>
    <property type="match status" value="1"/>
</dbReference>
<dbReference type="InterPro" id="IPR009057">
    <property type="entry name" value="Homeodomain-like_sf"/>
</dbReference>
<dbReference type="SUPFAM" id="SSF46689">
    <property type="entry name" value="Homeodomain-like"/>
    <property type="match status" value="1"/>
</dbReference>